<feature type="domain" description="CAAX prenyl protease 2/Lysostaphin resistance protein A-like" evidence="2">
    <location>
        <begin position="206"/>
        <end position="292"/>
    </location>
</feature>
<organism evidence="3 4">
    <name type="scientific">Anaeramoeba ignava</name>
    <name type="common">Anaerobic marine amoeba</name>
    <dbReference type="NCBI Taxonomy" id="1746090"/>
    <lineage>
        <taxon>Eukaryota</taxon>
        <taxon>Metamonada</taxon>
        <taxon>Anaeramoebidae</taxon>
        <taxon>Anaeramoeba</taxon>
    </lineage>
</organism>
<dbReference type="Proteomes" id="UP001149090">
    <property type="component" value="Unassembled WGS sequence"/>
</dbReference>
<evidence type="ECO:0000313" key="3">
    <source>
        <dbReference type="EMBL" id="KAJ5073533.1"/>
    </source>
</evidence>
<dbReference type="GO" id="GO:0080120">
    <property type="term" value="P:CAAX-box protein maturation"/>
    <property type="evidence" value="ECO:0007669"/>
    <property type="project" value="UniProtKB-ARBA"/>
</dbReference>
<dbReference type="OrthoDB" id="10264615at2759"/>
<keyword evidence="4" id="KW-1185">Reference proteome</keyword>
<dbReference type="InterPro" id="IPR003675">
    <property type="entry name" value="Rce1/LyrA-like_dom"/>
</dbReference>
<comment type="caution">
    <text evidence="3">The sequence shown here is derived from an EMBL/GenBank/DDBJ whole genome shotgun (WGS) entry which is preliminary data.</text>
</comment>
<accession>A0A9Q0LIQ1</accession>
<name>A0A9Q0LIQ1_ANAIG</name>
<feature type="transmembrane region" description="Helical" evidence="1">
    <location>
        <begin position="101"/>
        <end position="121"/>
    </location>
</feature>
<feature type="transmembrane region" description="Helical" evidence="1">
    <location>
        <begin position="192"/>
        <end position="214"/>
    </location>
</feature>
<feature type="transmembrane region" description="Helical" evidence="1">
    <location>
        <begin position="151"/>
        <end position="172"/>
    </location>
</feature>
<dbReference type="GO" id="GO:0004175">
    <property type="term" value="F:endopeptidase activity"/>
    <property type="evidence" value="ECO:0007669"/>
    <property type="project" value="UniProtKB-ARBA"/>
</dbReference>
<gene>
    <name evidence="3" type="ORF">M0811_08650</name>
</gene>
<dbReference type="Pfam" id="PF02517">
    <property type="entry name" value="Rce1-like"/>
    <property type="match status" value="1"/>
</dbReference>
<keyword evidence="1" id="KW-0472">Membrane</keyword>
<keyword evidence="3" id="KW-0378">Hydrolase</keyword>
<evidence type="ECO:0000256" key="1">
    <source>
        <dbReference type="SAM" id="Phobius"/>
    </source>
</evidence>
<keyword evidence="3" id="KW-0645">Protease</keyword>
<feature type="transmembrane region" description="Helical" evidence="1">
    <location>
        <begin position="69"/>
        <end position="89"/>
    </location>
</feature>
<keyword evidence="1" id="KW-0812">Transmembrane</keyword>
<evidence type="ECO:0000313" key="4">
    <source>
        <dbReference type="Proteomes" id="UP001149090"/>
    </source>
</evidence>
<protein>
    <submittedName>
        <fullName evidence="3">Membrane-associated protease-related</fullName>
    </submittedName>
</protein>
<proteinExistence type="predicted"/>
<feature type="transmembrane region" description="Helical" evidence="1">
    <location>
        <begin position="12"/>
        <end position="37"/>
    </location>
</feature>
<sequence>MGDDFYSLWKRATIVCAVTFGVFNFVLIVDTLIWYFYLRRKEKPNLLLINYDDQKYNLWHYIKRDIRGASLSTLGNYICLMGGTIRRAFTNASNFDIQQMWWHSLVSVIDITILILVNKYLASNTLDDLGFPQFYNKKGWKLSWKKLWRRLLIVLGIVIGTHTITPLLYYFASCFNSMHVFDYSNTSIYQSHGVAGVVYFFFVQQICFFINGVDEESYWRGFTNAIYSKEQTSRVVMYFISGWMYAMDHSLNGGSSNLGSYAMVVMNIVLEGAAWMYLYRSTRDLVGNWLLHDIDDLFSLWFGATSLAGYGLPGGQIAPYKIGCSRVWIDGGDFGTGGSILYLGQDAYTFLYIFLLNKYAKKTLRILTNPRLPNSPSHSFLDSSFTQNEFSVNETTSLVDKKKNLIEKYIETDSSDLQNDSELKKKQK</sequence>
<keyword evidence="1" id="KW-1133">Transmembrane helix</keyword>
<dbReference type="GO" id="GO:0006508">
    <property type="term" value="P:proteolysis"/>
    <property type="evidence" value="ECO:0007669"/>
    <property type="project" value="UniProtKB-KW"/>
</dbReference>
<dbReference type="AlphaFoldDB" id="A0A9Q0LIQ1"/>
<reference evidence="3" key="1">
    <citation type="submission" date="2022-10" db="EMBL/GenBank/DDBJ databases">
        <title>Novel sulphate-reducing endosymbionts in the free-living metamonad Anaeramoeba.</title>
        <authorList>
            <person name="Jerlstrom-Hultqvist J."/>
            <person name="Cepicka I."/>
            <person name="Gallot-Lavallee L."/>
            <person name="Salas-Leiva D."/>
            <person name="Curtis B.A."/>
            <person name="Zahonova K."/>
            <person name="Pipaliya S."/>
            <person name="Dacks J."/>
            <person name="Roger A.J."/>
        </authorList>
    </citation>
    <scope>NUCLEOTIDE SEQUENCE</scope>
    <source>
        <strain evidence="3">BMAN</strain>
    </source>
</reference>
<evidence type="ECO:0000259" key="2">
    <source>
        <dbReference type="Pfam" id="PF02517"/>
    </source>
</evidence>
<dbReference type="EMBL" id="JAPDFW010000074">
    <property type="protein sequence ID" value="KAJ5073533.1"/>
    <property type="molecule type" value="Genomic_DNA"/>
</dbReference>